<dbReference type="AlphaFoldDB" id="A0A5A8CK46"/>
<dbReference type="OrthoDB" id="10314487at2759"/>
<keyword evidence="2 5" id="KW-0812">Transmembrane</keyword>
<evidence type="ECO:0000256" key="2">
    <source>
        <dbReference type="ARBA" id="ARBA00022692"/>
    </source>
</evidence>
<evidence type="ECO:0000313" key="12">
    <source>
        <dbReference type="Proteomes" id="UP000323011"/>
    </source>
</evidence>
<evidence type="ECO:0000313" key="7">
    <source>
        <dbReference type="EMBL" id="KAA0147688.1"/>
    </source>
</evidence>
<accession>A0A5A8CK46</accession>
<evidence type="ECO:0000313" key="11">
    <source>
        <dbReference type="Proteomes" id="UP000322899"/>
    </source>
</evidence>
<comment type="subcellular location">
    <subcellularLocation>
        <location evidence="1">Membrane</location>
        <topology evidence="1">Multi-pass membrane protein</topology>
    </subcellularLocation>
</comment>
<dbReference type="GO" id="GO:0016020">
    <property type="term" value="C:membrane"/>
    <property type="evidence" value="ECO:0007669"/>
    <property type="project" value="UniProtKB-SubCell"/>
</dbReference>
<keyword evidence="4 5" id="KW-0472">Membrane</keyword>
<evidence type="ECO:0000259" key="6">
    <source>
        <dbReference type="PROSITE" id="PS50922"/>
    </source>
</evidence>
<evidence type="ECO:0000256" key="5">
    <source>
        <dbReference type="PROSITE-ProRule" id="PRU00205"/>
    </source>
</evidence>
<dbReference type="Proteomes" id="UP000324907">
    <property type="component" value="Unassembled WGS sequence"/>
</dbReference>
<protein>
    <recommendedName>
        <fullName evidence="6">TLC domain-containing protein</fullName>
    </recommendedName>
</protein>
<dbReference type="InterPro" id="IPR006634">
    <property type="entry name" value="TLC-dom"/>
</dbReference>
<evidence type="ECO:0000313" key="10">
    <source>
        <dbReference type="EMBL" id="KAA0175808.1"/>
    </source>
</evidence>
<dbReference type="EMBL" id="VLTL01000189">
    <property type="protein sequence ID" value="KAA0154585.1"/>
    <property type="molecule type" value="Genomic_DNA"/>
</dbReference>
<dbReference type="PROSITE" id="PS50922">
    <property type="entry name" value="TLC"/>
    <property type="match status" value="1"/>
</dbReference>
<dbReference type="Proteomes" id="UP000325113">
    <property type="component" value="Unassembled WGS sequence"/>
</dbReference>
<dbReference type="Proteomes" id="UP000323011">
    <property type="component" value="Unassembled WGS sequence"/>
</dbReference>
<evidence type="ECO:0000256" key="3">
    <source>
        <dbReference type="ARBA" id="ARBA00022989"/>
    </source>
</evidence>
<evidence type="ECO:0000313" key="13">
    <source>
        <dbReference type="Proteomes" id="UP000324907"/>
    </source>
</evidence>
<reference evidence="11 12" key="1">
    <citation type="submission" date="2019-07" db="EMBL/GenBank/DDBJ databases">
        <title>Genomes of Cafeteria roenbergensis.</title>
        <authorList>
            <person name="Fischer M.G."/>
            <person name="Hackl T."/>
            <person name="Roman M."/>
        </authorList>
    </citation>
    <scope>NUCLEOTIDE SEQUENCE [LARGE SCALE GENOMIC DNA]</scope>
    <source>
        <strain evidence="8 12">BVI</strain>
        <strain evidence="7 14">Cflag</strain>
        <strain evidence="10 11">E4-10P</strain>
        <strain evidence="9 13">RCC970-E3</strain>
    </source>
</reference>
<comment type="caution">
    <text evidence="8">The sequence shown here is derived from an EMBL/GenBank/DDBJ whole genome shotgun (WGS) entry which is preliminary data.</text>
</comment>
<evidence type="ECO:0000256" key="1">
    <source>
        <dbReference type="ARBA" id="ARBA00004141"/>
    </source>
</evidence>
<organism evidence="8 12">
    <name type="scientific">Cafeteria roenbergensis</name>
    <name type="common">Marine flagellate</name>
    <dbReference type="NCBI Taxonomy" id="33653"/>
    <lineage>
        <taxon>Eukaryota</taxon>
        <taxon>Sar</taxon>
        <taxon>Stramenopiles</taxon>
        <taxon>Bigyra</taxon>
        <taxon>Opalozoa</taxon>
        <taxon>Bicosoecida</taxon>
        <taxon>Cafeteriaceae</taxon>
        <taxon>Cafeteria</taxon>
    </lineage>
</organism>
<dbReference type="InterPro" id="IPR050846">
    <property type="entry name" value="TLCD"/>
</dbReference>
<evidence type="ECO:0000313" key="14">
    <source>
        <dbReference type="Proteomes" id="UP000325113"/>
    </source>
</evidence>
<keyword evidence="3" id="KW-1133">Transmembrane helix</keyword>
<feature type="domain" description="TLC" evidence="6">
    <location>
        <begin position="65"/>
        <end position="287"/>
    </location>
</feature>
<evidence type="ECO:0000256" key="4">
    <source>
        <dbReference type="ARBA" id="ARBA00023136"/>
    </source>
</evidence>
<sequence length="292" mass="30760">MGNRLSVPTGWRPAAAFDGVTDDLGSWGPRIAAKTGAWVAYCGALALLLQLLRKKGLLGKAFPKISSVKALSSLFSLTHAVGATLGGIDAFVRAPSRDTALQFFSCSPSATRAVEWSVAYMIADAVLMLAEGDELLGWAPALHHLIVAFGFARGIASGFTTQYHSLFLVNEASVVPMHLLVLGRSLGGRAQVATGVALWVLFLVSRLGFNAWIFSNVAWHLGGGPRADAAACSGSPASRSAAARRQLLSDPSTFRELVLQLGLAGSAQVLNVMWFAQITALLLARLSASEVQ</sequence>
<dbReference type="EMBL" id="VLTO01000012">
    <property type="protein sequence ID" value="KAA0175808.1"/>
    <property type="molecule type" value="Genomic_DNA"/>
</dbReference>
<dbReference type="PANTHER" id="PTHR13439">
    <property type="entry name" value="CT120 PROTEIN"/>
    <property type="match status" value="1"/>
</dbReference>
<proteinExistence type="predicted"/>
<dbReference type="EMBL" id="VLTN01000016">
    <property type="protein sequence ID" value="KAA0153452.1"/>
    <property type="molecule type" value="Genomic_DNA"/>
</dbReference>
<evidence type="ECO:0000313" key="8">
    <source>
        <dbReference type="EMBL" id="KAA0153452.1"/>
    </source>
</evidence>
<evidence type="ECO:0000313" key="9">
    <source>
        <dbReference type="EMBL" id="KAA0154585.1"/>
    </source>
</evidence>
<name>A0A5A8CK46_CAFRO</name>
<dbReference type="EMBL" id="VLTM01000160">
    <property type="protein sequence ID" value="KAA0147688.1"/>
    <property type="molecule type" value="Genomic_DNA"/>
</dbReference>
<keyword evidence="12" id="KW-1185">Reference proteome</keyword>
<gene>
    <name evidence="10" type="ORF">FNF27_02894</name>
    <name evidence="9" type="ORF">FNF28_06817</name>
    <name evidence="8" type="ORF">FNF29_03269</name>
    <name evidence="7" type="ORF">FNF31_07550</name>
</gene>
<dbReference type="Pfam" id="PF03798">
    <property type="entry name" value="TRAM_LAG1_CLN8"/>
    <property type="match status" value="1"/>
</dbReference>
<dbReference type="Proteomes" id="UP000322899">
    <property type="component" value="Unassembled WGS sequence"/>
</dbReference>
<dbReference type="GO" id="GO:0055088">
    <property type="term" value="P:lipid homeostasis"/>
    <property type="evidence" value="ECO:0007669"/>
    <property type="project" value="TreeGrafter"/>
</dbReference>